<evidence type="ECO:0000259" key="5">
    <source>
        <dbReference type="SMART" id="SM00646"/>
    </source>
</evidence>
<evidence type="ECO:0000313" key="7">
    <source>
        <dbReference type="Proteomes" id="UP000284431"/>
    </source>
</evidence>
<dbReference type="SMART" id="SM00646">
    <property type="entry name" value="Ami_3"/>
    <property type="match status" value="1"/>
</dbReference>
<dbReference type="CDD" id="cd02696">
    <property type="entry name" value="MurNAc-LAA"/>
    <property type="match status" value="1"/>
</dbReference>
<dbReference type="GO" id="GO:0030288">
    <property type="term" value="C:outer membrane-bounded periplasmic space"/>
    <property type="evidence" value="ECO:0007669"/>
    <property type="project" value="TreeGrafter"/>
</dbReference>
<comment type="caution">
    <text evidence="6">The sequence shown here is derived from an EMBL/GenBank/DDBJ whole genome shotgun (WGS) entry which is preliminary data.</text>
</comment>
<dbReference type="Proteomes" id="UP000284431">
    <property type="component" value="Unassembled WGS sequence"/>
</dbReference>
<evidence type="ECO:0000256" key="3">
    <source>
        <dbReference type="ARBA" id="ARBA00022801"/>
    </source>
</evidence>
<organism evidence="6 7">
    <name type="scientific">Bacteroides caccae</name>
    <dbReference type="NCBI Taxonomy" id="47678"/>
    <lineage>
        <taxon>Bacteria</taxon>
        <taxon>Pseudomonadati</taxon>
        <taxon>Bacteroidota</taxon>
        <taxon>Bacteroidia</taxon>
        <taxon>Bacteroidales</taxon>
        <taxon>Bacteroidaceae</taxon>
        <taxon>Bacteroides</taxon>
    </lineage>
</organism>
<dbReference type="RefSeq" id="WP_122134303.1">
    <property type="nucleotide sequence ID" value="NZ_QSCQ01000011.1"/>
</dbReference>
<dbReference type="InterPro" id="IPR050695">
    <property type="entry name" value="N-acetylmuramoyl_amidase_3"/>
</dbReference>
<proteinExistence type="predicted"/>
<dbReference type="EMBL" id="QSCS01000011">
    <property type="protein sequence ID" value="RGY26401.1"/>
    <property type="molecule type" value="Genomic_DNA"/>
</dbReference>
<evidence type="ECO:0000313" key="6">
    <source>
        <dbReference type="EMBL" id="RGY26401.1"/>
    </source>
</evidence>
<gene>
    <name evidence="6" type="ORF">DXA49_08880</name>
</gene>
<dbReference type="AlphaFoldDB" id="A0A413J5A7"/>
<dbReference type="PANTHER" id="PTHR30404">
    <property type="entry name" value="N-ACETYLMURAMOYL-L-ALANINE AMIDASE"/>
    <property type="match status" value="1"/>
</dbReference>
<feature type="domain" description="MurNAc-LAA" evidence="5">
    <location>
        <begin position="78"/>
        <end position="192"/>
    </location>
</feature>
<dbReference type="EC" id="3.5.1.28" evidence="2"/>
<dbReference type="GO" id="GO:0009253">
    <property type="term" value="P:peptidoglycan catabolic process"/>
    <property type="evidence" value="ECO:0007669"/>
    <property type="project" value="InterPro"/>
</dbReference>
<reference evidence="6 7" key="1">
    <citation type="submission" date="2018-08" db="EMBL/GenBank/DDBJ databases">
        <title>A genome reference for cultivated species of the human gut microbiota.</title>
        <authorList>
            <person name="Zou Y."/>
            <person name="Xue W."/>
            <person name="Luo G."/>
        </authorList>
    </citation>
    <scope>NUCLEOTIDE SEQUENCE [LARGE SCALE GENOMIC DNA]</scope>
    <source>
        <strain evidence="6 7">OF02-6LB</strain>
    </source>
</reference>
<name>A0A413J5A7_9BACE</name>
<keyword evidence="3" id="KW-0378">Hydrolase</keyword>
<comment type="catalytic activity">
    <reaction evidence="1">
        <text>Hydrolyzes the link between N-acetylmuramoyl residues and L-amino acid residues in certain cell-wall glycopeptides.</text>
        <dbReference type="EC" id="3.5.1.28"/>
    </reaction>
</comment>
<dbReference type="Gene3D" id="3.40.630.40">
    <property type="entry name" value="Zn-dependent exopeptidases"/>
    <property type="match status" value="1"/>
</dbReference>
<dbReference type="InterPro" id="IPR002508">
    <property type="entry name" value="MurNAc-LAA_cat"/>
</dbReference>
<dbReference type="SUPFAM" id="SSF53187">
    <property type="entry name" value="Zn-dependent exopeptidases"/>
    <property type="match status" value="1"/>
</dbReference>
<evidence type="ECO:0000256" key="4">
    <source>
        <dbReference type="SAM" id="MobiDB-lite"/>
    </source>
</evidence>
<evidence type="ECO:0000256" key="1">
    <source>
        <dbReference type="ARBA" id="ARBA00001561"/>
    </source>
</evidence>
<feature type="compositionally biased region" description="Basic and acidic residues" evidence="4">
    <location>
        <begin position="8"/>
        <end position="20"/>
    </location>
</feature>
<sequence length="197" mass="21864">MKVLIDNGHGENTKGKRSPDGKLREYAWTREIADMLVLELGKMGIDAERVVKETIDVPLSERCRRVNEICGRLGTSNVSLISIHCNAAGSGIDWMQARGWSAYTSKGSTKADVLASCLYASAAECFPTGTKIRSDWSDKDPDWEENFYILQKTKCPAVLTENFFQDNKEDVEFLLSADGKARIVKAHAIGIANYLKV</sequence>
<dbReference type="Pfam" id="PF01520">
    <property type="entry name" value="Amidase_3"/>
    <property type="match status" value="1"/>
</dbReference>
<dbReference type="PANTHER" id="PTHR30404:SF0">
    <property type="entry name" value="N-ACETYLMURAMOYL-L-ALANINE AMIDASE AMIC"/>
    <property type="match status" value="1"/>
</dbReference>
<dbReference type="GO" id="GO:0008745">
    <property type="term" value="F:N-acetylmuramoyl-L-alanine amidase activity"/>
    <property type="evidence" value="ECO:0007669"/>
    <property type="project" value="UniProtKB-EC"/>
</dbReference>
<accession>A0A413J5A7</accession>
<evidence type="ECO:0000256" key="2">
    <source>
        <dbReference type="ARBA" id="ARBA00011901"/>
    </source>
</evidence>
<feature type="region of interest" description="Disordered" evidence="4">
    <location>
        <begin position="1"/>
        <end position="20"/>
    </location>
</feature>
<protein>
    <recommendedName>
        <fullName evidence="2">N-acetylmuramoyl-L-alanine amidase</fullName>
        <ecNumber evidence="2">3.5.1.28</ecNumber>
    </recommendedName>
</protein>